<dbReference type="GO" id="GO:0005524">
    <property type="term" value="F:ATP binding"/>
    <property type="evidence" value="ECO:0007669"/>
    <property type="project" value="UniProtKB-UniRule"/>
</dbReference>
<dbReference type="Gene3D" id="1.20.1050.90">
    <property type="entry name" value="RecF/RecN/SMC, N-terminal domain"/>
    <property type="match status" value="1"/>
</dbReference>
<comment type="function">
    <text evidence="12 13 14">The RecF protein is involved in DNA metabolism; it is required for DNA replication and normal SOS inducibility. RecF binds preferentially to single-stranded, linear DNA. It also seems to bind ATP.</text>
</comment>
<keyword evidence="6 13" id="KW-0547">Nucleotide-binding</keyword>
<protein>
    <recommendedName>
        <fullName evidence="3 13">DNA replication and repair protein RecF</fullName>
    </recommendedName>
</protein>
<evidence type="ECO:0000256" key="11">
    <source>
        <dbReference type="ARBA" id="ARBA00023236"/>
    </source>
</evidence>
<keyword evidence="8 13" id="KW-0067">ATP-binding</keyword>
<dbReference type="PANTHER" id="PTHR32182:SF0">
    <property type="entry name" value="DNA REPLICATION AND REPAIR PROTEIN RECF"/>
    <property type="match status" value="1"/>
</dbReference>
<keyword evidence="9 13" id="KW-0238">DNA-binding</keyword>
<keyword evidence="4 13" id="KW-0963">Cytoplasm</keyword>
<evidence type="ECO:0000256" key="9">
    <source>
        <dbReference type="ARBA" id="ARBA00023125"/>
    </source>
</evidence>
<evidence type="ECO:0000256" key="7">
    <source>
        <dbReference type="ARBA" id="ARBA00022763"/>
    </source>
</evidence>
<keyword evidence="16" id="KW-1185">Reference proteome</keyword>
<dbReference type="InterPro" id="IPR003395">
    <property type="entry name" value="RecF/RecN/SMC_N"/>
</dbReference>
<evidence type="ECO:0000256" key="4">
    <source>
        <dbReference type="ARBA" id="ARBA00022490"/>
    </source>
</evidence>
<dbReference type="PROSITE" id="PS00618">
    <property type="entry name" value="RECF_2"/>
    <property type="match status" value="1"/>
</dbReference>
<dbReference type="GO" id="GO:0006302">
    <property type="term" value="P:double-strand break repair"/>
    <property type="evidence" value="ECO:0007669"/>
    <property type="project" value="TreeGrafter"/>
</dbReference>
<keyword evidence="11 13" id="KW-0742">SOS response</keyword>
<dbReference type="InterPro" id="IPR001238">
    <property type="entry name" value="DNA-binding_RecF"/>
</dbReference>
<dbReference type="PATRIC" id="fig|1671680.3.peg.396"/>
<dbReference type="HAMAP" id="MF_00365">
    <property type="entry name" value="RecF"/>
    <property type="match status" value="1"/>
</dbReference>
<dbReference type="PANTHER" id="PTHR32182">
    <property type="entry name" value="DNA REPLICATION AND REPAIR PROTEIN RECF"/>
    <property type="match status" value="1"/>
</dbReference>
<dbReference type="PROSITE" id="PS00617">
    <property type="entry name" value="RECF_1"/>
    <property type="match status" value="1"/>
</dbReference>
<gene>
    <name evidence="13 15" type="primary">recF</name>
    <name evidence="15" type="ORF">ACH61_00373</name>
</gene>
<comment type="caution">
    <text evidence="15">The sequence shown here is derived from an EMBL/GenBank/DDBJ whole genome shotgun (WGS) entry which is preliminary data.</text>
</comment>
<dbReference type="GO" id="GO:0000731">
    <property type="term" value="P:DNA synthesis involved in DNA repair"/>
    <property type="evidence" value="ECO:0007669"/>
    <property type="project" value="TreeGrafter"/>
</dbReference>
<dbReference type="Gene3D" id="3.40.50.300">
    <property type="entry name" value="P-loop containing nucleotide triphosphate hydrolases"/>
    <property type="match status" value="1"/>
</dbReference>
<dbReference type="SUPFAM" id="SSF52540">
    <property type="entry name" value="P-loop containing nucleoside triphosphate hydrolases"/>
    <property type="match status" value="1"/>
</dbReference>
<evidence type="ECO:0000256" key="14">
    <source>
        <dbReference type="RuleBase" id="RU000578"/>
    </source>
</evidence>
<keyword evidence="5 13" id="KW-0235">DNA replication</keyword>
<evidence type="ECO:0000313" key="16">
    <source>
        <dbReference type="Proteomes" id="UP000076717"/>
    </source>
</evidence>
<proteinExistence type="inferred from homology"/>
<keyword evidence="10 13" id="KW-0234">DNA repair</keyword>
<evidence type="ECO:0000256" key="12">
    <source>
        <dbReference type="ARBA" id="ARBA00025401"/>
    </source>
</evidence>
<dbReference type="InterPro" id="IPR018078">
    <property type="entry name" value="DNA-binding_RecF_CS"/>
</dbReference>
<evidence type="ECO:0000256" key="5">
    <source>
        <dbReference type="ARBA" id="ARBA00022705"/>
    </source>
</evidence>
<keyword evidence="7 13" id="KW-0227">DNA damage</keyword>
<reference evidence="15 16" key="1">
    <citation type="submission" date="2015-08" db="EMBL/GenBank/DDBJ databases">
        <title>Draft Genome Sequence of Rathayibacter sp. Strain VKM Ac-2596 Isolated from Leaf Gall Induced by Plant-Parasitic Nematodes.</title>
        <authorList>
            <person name="Vasilenko O.V."/>
            <person name="Starodumova I.P."/>
            <person name="Tarlachkov S.V."/>
            <person name="Dorofeeva L.V."/>
            <person name="Evtushenko L.I."/>
        </authorList>
    </citation>
    <scope>NUCLEOTIDE SEQUENCE [LARGE SCALE GENOMIC DNA]</scope>
    <source>
        <strain evidence="15 16">VKM Ac-2596</strain>
    </source>
</reference>
<dbReference type="Pfam" id="PF02463">
    <property type="entry name" value="SMC_N"/>
    <property type="match status" value="1"/>
</dbReference>
<dbReference type="GO" id="GO:0006260">
    <property type="term" value="P:DNA replication"/>
    <property type="evidence" value="ECO:0007669"/>
    <property type="project" value="UniProtKB-UniRule"/>
</dbReference>
<evidence type="ECO:0000256" key="10">
    <source>
        <dbReference type="ARBA" id="ARBA00023204"/>
    </source>
</evidence>
<dbReference type="AlphaFoldDB" id="A0A162GTR4"/>
<dbReference type="InterPro" id="IPR042174">
    <property type="entry name" value="RecF_2"/>
</dbReference>
<dbReference type="GO" id="GO:0003697">
    <property type="term" value="F:single-stranded DNA binding"/>
    <property type="evidence" value="ECO:0007669"/>
    <property type="project" value="UniProtKB-UniRule"/>
</dbReference>
<evidence type="ECO:0000256" key="1">
    <source>
        <dbReference type="ARBA" id="ARBA00004496"/>
    </source>
</evidence>
<evidence type="ECO:0000313" key="15">
    <source>
        <dbReference type="EMBL" id="KZX22488.1"/>
    </source>
</evidence>
<dbReference type="NCBIfam" id="TIGR00611">
    <property type="entry name" value="recf"/>
    <property type="match status" value="1"/>
</dbReference>
<evidence type="ECO:0000256" key="6">
    <source>
        <dbReference type="ARBA" id="ARBA00022741"/>
    </source>
</evidence>
<accession>A0A162GTR4</accession>
<dbReference type="Proteomes" id="UP000076717">
    <property type="component" value="Unassembled WGS sequence"/>
</dbReference>
<evidence type="ECO:0000256" key="8">
    <source>
        <dbReference type="ARBA" id="ARBA00022840"/>
    </source>
</evidence>
<sequence length="457" mass="49629">MLSRGRRAFGRLTWWGGGHMLVHVACRVYRDSETSGGGEERDVHVTQLALSDFRNYGSVDVALVPGSNLFVGRNGQGKTNLVESLGYLSTLGSHRVSSDQALIRAGRDSAVIRARLRNGDRELLAEVQINRSSPNRAQINRGGIKPRELPRFFSSVLFAPEDLLLIRGDPSARRRFLDQLVVLRSPRMSAVQADYDRVLRQRNSLLKSARTSGIRDTSKLGTLDIWDERLIALGSEIMQSRITLVDELNGPVRAAYEAVAGADQRPMLRSRLSIEGAVDDEGEPVEQSGASESPAVGEGLAEAFASALVGVRRRELDRGVSLVGPHRDDVQFELNSLPAKGYASHGESWSFALALKLGAAELLRHDSPMGDPVLMLDDVFAELDARRRERLATVVADYEQVLITAAVFDDVPEALAAQTVRIEAGRIVGTGAAAAPITAPERESIVAEPTAAEPADD</sequence>
<name>A0A162GTR4_9MICO</name>
<organism evidence="15 16">
    <name type="scientific">Rathayibacter tanaceti</name>
    <dbReference type="NCBI Taxonomy" id="1671680"/>
    <lineage>
        <taxon>Bacteria</taxon>
        <taxon>Bacillati</taxon>
        <taxon>Actinomycetota</taxon>
        <taxon>Actinomycetes</taxon>
        <taxon>Micrococcales</taxon>
        <taxon>Microbacteriaceae</taxon>
        <taxon>Rathayibacter</taxon>
    </lineage>
</organism>
<dbReference type="GO" id="GO:0009432">
    <property type="term" value="P:SOS response"/>
    <property type="evidence" value="ECO:0007669"/>
    <property type="project" value="UniProtKB-UniRule"/>
</dbReference>
<comment type="similarity">
    <text evidence="2 13 14">Belongs to the RecF family.</text>
</comment>
<evidence type="ECO:0000256" key="3">
    <source>
        <dbReference type="ARBA" id="ARBA00020170"/>
    </source>
</evidence>
<dbReference type="InterPro" id="IPR027417">
    <property type="entry name" value="P-loop_NTPase"/>
</dbReference>
<evidence type="ECO:0000256" key="2">
    <source>
        <dbReference type="ARBA" id="ARBA00008016"/>
    </source>
</evidence>
<dbReference type="GO" id="GO:0005737">
    <property type="term" value="C:cytoplasm"/>
    <property type="evidence" value="ECO:0007669"/>
    <property type="project" value="UniProtKB-SubCell"/>
</dbReference>
<comment type="subcellular location">
    <subcellularLocation>
        <location evidence="1 13 14">Cytoplasm</location>
    </subcellularLocation>
</comment>
<dbReference type="EMBL" id="LIIN01000006">
    <property type="protein sequence ID" value="KZX22488.1"/>
    <property type="molecule type" value="Genomic_DNA"/>
</dbReference>
<evidence type="ECO:0000256" key="13">
    <source>
        <dbReference type="HAMAP-Rule" id="MF_00365"/>
    </source>
</evidence>
<feature type="binding site" evidence="13">
    <location>
        <begin position="72"/>
        <end position="79"/>
    </location>
    <ligand>
        <name>ATP</name>
        <dbReference type="ChEBI" id="CHEBI:30616"/>
    </ligand>
</feature>